<sequence>MAGGRSMWEWGLDPMCLSHVKLLSFDLLSLQKPNTRGGSEPFWRKGRPVRKVEMVGVVVSRERKDKFLKFELDDGSGCVPCILWLNHMTNRYYPKTDQLQMESMAAMALKQAEQVQLGRLVRVQGRITLYNKQLQITVSSAVVEKDPNAEILHWMECIRLAVRCYDMSAPLPPSHNLSDAGRKRS</sequence>
<feature type="domain" description="OB" evidence="9">
    <location>
        <begin position="52"/>
        <end position="141"/>
    </location>
</feature>
<keyword evidence="7" id="KW-0539">Nucleus</keyword>
<accession>D5ACB6</accession>
<comment type="subcellular location">
    <subcellularLocation>
        <location evidence="2">Chromosome</location>
        <location evidence="2">Telomere</location>
    </subcellularLocation>
    <subcellularLocation>
        <location evidence="1">Nucleus</location>
    </subcellularLocation>
</comment>
<organism evidence="10">
    <name type="scientific">Picea sitchensis</name>
    <name type="common">Sitka spruce</name>
    <name type="synonym">Pinus sitchensis</name>
    <dbReference type="NCBI Taxonomy" id="3332"/>
    <lineage>
        <taxon>Eukaryota</taxon>
        <taxon>Viridiplantae</taxon>
        <taxon>Streptophyta</taxon>
        <taxon>Embryophyta</taxon>
        <taxon>Tracheophyta</taxon>
        <taxon>Spermatophyta</taxon>
        <taxon>Pinopsida</taxon>
        <taxon>Pinidae</taxon>
        <taxon>Conifers I</taxon>
        <taxon>Pinales</taxon>
        <taxon>Pinaceae</taxon>
        <taxon>Picea</taxon>
    </lineage>
</organism>
<dbReference type="SUPFAM" id="SSF50249">
    <property type="entry name" value="Nucleic acid-binding proteins"/>
    <property type="match status" value="1"/>
</dbReference>
<dbReference type="PANTHER" id="PTHR13989">
    <property type="entry name" value="REPLICATION PROTEIN A-RELATED"/>
    <property type="match status" value="1"/>
</dbReference>
<evidence type="ECO:0000313" key="10">
    <source>
        <dbReference type="EMBL" id="ADE77185.1"/>
    </source>
</evidence>
<evidence type="ECO:0000256" key="8">
    <source>
        <dbReference type="ARBA" id="ARBA00030039"/>
    </source>
</evidence>
<evidence type="ECO:0000256" key="4">
    <source>
        <dbReference type="ARBA" id="ARBA00022454"/>
    </source>
</evidence>
<evidence type="ECO:0000256" key="1">
    <source>
        <dbReference type="ARBA" id="ARBA00004123"/>
    </source>
</evidence>
<keyword evidence="6" id="KW-0238">DNA-binding</keyword>
<dbReference type="InterPro" id="IPR040260">
    <property type="entry name" value="RFA2-like"/>
</dbReference>
<evidence type="ECO:0000259" key="9">
    <source>
        <dbReference type="Pfam" id="PF01336"/>
    </source>
</evidence>
<dbReference type="PANTHER" id="PTHR13989:SF33">
    <property type="entry name" value="CST COMPLEX SUBUNIT STN1"/>
    <property type="match status" value="1"/>
</dbReference>
<keyword evidence="5" id="KW-0779">Telomere</keyword>
<reference evidence="10" key="1">
    <citation type="submission" date="2010-04" db="EMBL/GenBank/DDBJ databases">
        <authorList>
            <person name="Reid K.E."/>
            <person name="Liao N."/>
            <person name="Chan S."/>
            <person name="Docking R."/>
            <person name="Taylor G."/>
            <person name="Moore R."/>
            <person name="Mayo M."/>
            <person name="Munro S."/>
            <person name="King J."/>
            <person name="Yanchuk A."/>
            <person name="Holt R."/>
            <person name="Jones S."/>
            <person name="Marra M."/>
            <person name="Ritland C.E."/>
            <person name="Ritland K."/>
            <person name="Bohlmann J."/>
        </authorList>
    </citation>
    <scope>NUCLEOTIDE SEQUENCE</scope>
    <source>
        <tissue evidence="10">Bud</tissue>
    </source>
</reference>
<protein>
    <recommendedName>
        <fullName evidence="3">CST complex subunit STN1</fullName>
    </recommendedName>
    <alternativeName>
        <fullName evidence="8">Suppressor of cdc thirteen homolog</fullName>
    </alternativeName>
</protein>
<dbReference type="OMA" id="ECYDLPP"/>
<evidence type="ECO:0000256" key="6">
    <source>
        <dbReference type="ARBA" id="ARBA00023125"/>
    </source>
</evidence>
<name>D5ACB6_PICSI</name>
<evidence type="ECO:0000256" key="7">
    <source>
        <dbReference type="ARBA" id="ARBA00023242"/>
    </source>
</evidence>
<keyword evidence="4" id="KW-0158">Chromosome</keyword>
<dbReference type="AlphaFoldDB" id="D5ACB6"/>
<dbReference type="GO" id="GO:0005634">
    <property type="term" value="C:nucleus"/>
    <property type="evidence" value="ECO:0007669"/>
    <property type="project" value="UniProtKB-SubCell"/>
</dbReference>
<dbReference type="Pfam" id="PF01336">
    <property type="entry name" value="tRNA_anti-codon"/>
    <property type="match status" value="1"/>
</dbReference>
<evidence type="ECO:0000256" key="2">
    <source>
        <dbReference type="ARBA" id="ARBA00004574"/>
    </source>
</evidence>
<dbReference type="GO" id="GO:0000781">
    <property type="term" value="C:chromosome, telomeric region"/>
    <property type="evidence" value="ECO:0007669"/>
    <property type="project" value="UniProtKB-SubCell"/>
</dbReference>
<dbReference type="Gene3D" id="2.40.50.140">
    <property type="entry name" value="Nucleic acid-binding proteins"/>
    <property type="match status" value="1"/>
</dbReference>
<dbReference type="InterPro" id="IPR004365">
    <property type="entry name" value="NA-bd_OB_tRNA"/>
</dbReference>
<dbReference type="InterPro" id="IPR012340">
    <property type="entry name" value="NA-bd_OB-fold"/>
</dbReference>
<evidence type="ECO:0000256" key="3">
    <source>
        <dbReference type="ARBA" id="ARBA00017411"/>
    </source>
</evidence>
<dbReference type="GO" id="GO:0003677">
    <property type="term" value="F:DNA binding"/>
    <property type="evidence" value="ECO:0007669"/>
    <property type="project" value="UniProtKB-KW"/>
</dbReference>
<dbReference type="EMBL" id="BT123890">
    <property type="protein sequence ID" value="ADE77185.1"/>
    <property type="molecule type" value="mRNA"/>
</dbReference>
<proteinExistence type="evidence at transcript level"/>
<evidence type="ECO:0000256" key="5">
    <source>
        <dbReference type="ARBA" id="ARBA00022895"/>
    </source>
</evidence>